<protein>
    <recommendedName>
        <fullName evidence="8">Gustatory receptor</fullName>
    </recommendedName>
</protein>
<feature type="transmembrane region" description="Helical" evidence="8">
    <location>
        <begin position="139"/>
        <end position="160"/>
    </location>
</feature>
<evidence type="ECO:0000256" key="8">
    <source>
        <dbReference type="RuleBase" id="RU363108"/>
    </source>
</evidence>
<evidence type="ECO:0000256" key="2">
    <source>
        <dbReference type="ARBA" id="ARBA00022475"/>
    </source>
</evidence>
<evidence type="ECO:0000313" key="10">
    <source>
        <dbReference type="Proteomes" id="UP001233999"/>
    </source>
</evidence>
<dbReference type="GO" id="GO:0007165">
    <property type="term" value="P:signal transduction"/>
    <property type="evidence" value="ECO:0007669"/>
    <property type="project" value="UniProtKB-KW"/>
</dbReference>
<name>A0AAD8AIT3_DIPPU</name>
<evidence type="ECO:0000256" key="5">
    <source>
        <dbReference type="ARBA" id="ARBA00023136"/>
    </source>
</evidence>
<keyword evidence="10" id="KW-1185">Reference proteome</keyword>
<accession>A0AAD8AIT3</accession>
<keyword evidence="6 8" id="KW-0675">Receptor</keyword>
<sequence>MDIYQCIIPLHYASKIWGLTPFELIRQGNRDNEIKRLRNSVTGIFYSIFMCILITSNVLFVLISNFSHYLQTGYTANAATLVILYFSFSSSALCAVIGCVINRERLLILLEAIFEFETRFYGSNSKIISFNRFLKFEIFFTYITIILISIYDIWLWGIYYNVELSFFPYILILFIMATLTIQYTNIIYLSYDKFKLINLALVKYISKMYEVQSDGNKNNNMFTLPTSYNINNNNNNNNYYYQELRKKNFISKLRDIRRKHYALHNISDEVNKVFGFQILFFMLSFFISITNNIYYSLYFMLNESSEVRGSLLVTVEQLFWIMVMAVELIAITVVCHMTSGEAMRTGIVLRNVLLYEPLNTMLSTEIQVFLEQIQNRPLRYSACGLFNIDLTLLSSFIGAVATYVIVLIQMH</sequence>
<keyword evidence="4 8" id="KW-1133">Transmembrane helix</keyword>
<reference evidence="9" key="1">
    <citation type="journal article" date="2023" name="IScience">
        <title>Live-bearing cockroach genome reveals convergent evolutionary mechanisms linked to viviparity in insects and beyond.</title>
        <authorList>
            <person name="Fouks B."/>
            <person name="Harrison M.C."/>
            <person name="Mikhailova A.A."/>
            <person name="Marchal E."/>
            <person name="English S."/>
            <person name="Carruthers M."/>
            <person name="Jennings E.C."/>
            <person name="Chiamaka E.L."/>
            <person name="Frigard R.A."/>
            <person name="Pippel M."/>
            <person name="Attardo G.M."/>
            <person name="Benoit J.B."/>
            <person name="Bornberg-Bauer E."/>
            <person name="Tobe S.S."/>
        </authorList>
    </citation>
    <scope>NUCLEOTIDE SEQUENCE</scope>
    <source>
        <strain evidence="9">Stay&amp;Tobe</strain>
    </source>
</reference>
<comment type="function">
    <text evidence="8">Gustatory receptor which mediates acceptance or avoidance behavior, depending on its substrates.</text>
</comment>
<evidence type="ECO:0000256" key="7">
    <source>
        <dbReference type="ARBA" id="ARBA00023224"/>
    </source>
</evidence>
<comment type="caution">
    <text evidence="9">The sequence shown here is derived from an EMBL/GenBank/DDBJ whole genome shotgun (WGS) entry which is preliminary data.</text>
</comment>
<proteinExistence type="inferred from homology"/>
<feature type="transmembrane region" description="Helical" evidence="8">
    <location>
        <begin position="317"/>
        <end position="335"/>
    </location>
</feature>
<organism evidence="9 10">
    <name type="scientific">Diploptera punctata</name>
    <name type="common">Pacific beetle cockroach</name>
    <dbReference type="NCBI Taxonomy" id="6984"/>
    <lineage>
        <taxon>Eukaryota</taxon>
        <taxon>Metazoa</taxon>
        <taxon>Ecdysozoa</taxon>
        <taxon>Arthropoda</taxon>
        <taxon>Hexapoda</taxon>
        <taxon>Insecta</taxon>
        <taxon>Pterygota</taxon>
        <taxon>Neoptera</taxon>
        <taxon>Polyneoptera</taxon>
        <taxon>Dictyoptera</taxon>
        <taxon>Blattodea</taxon>
        <taxon>Blaberoidea</taxon>
        <taxon>Blaberidae</taxon>
        <taxon>Diplopterinae</taxon>
        <taxon>Diploptera</taxon>
    </lineage>
</organism>
<feature type="transmembrane region" description="Helical" evidence="8">
    <location>
        <begin position="44"/>
        <end position="66"/>
    </location>
</feature>
<dbReference type="GO" id="GO:0050909">
    <property type="term" value="P:sensory perception of taste"/>
    <property type="evidence" value="ECO:0007669"/>
    <property type="project" value="InterPro"/>
</dbReference>
<dbReference type="GO" id="GO:0043025">
    <property type="term" value="C:neuronal cell body"/>
    <property type="evidence" value="ECO:0007669"/>
    <property type="project" value="TreeGrafter"/>
</dbReference>
<feature type="transmembrane region" description="Helical" evidence="8">
    <location>
        <begin position="273"/>
        <end position="297"/>
    </location>
</feature>
<dbReference type="GO" id="GO:0005886">
    <property type="term" value="C:plasma membrane"/>
    <property type="evidence" value="ECO:0007669"/>
    <property type="project" value="UniProtKB-SubCell"/>
</dbReference>
<dbReference type="GO" id="GO:0030425">
    <property type="term" value="C:dendrite"/>
    <property type="evidence" value="ECO:0007669"/>
    <property type="project" value="TreeGrafter"/>
</dbReference>
<dbReference type="Pfam" id="PF08395">
    <property type="entry name" value="7tm_7"/>
    <property type="match status" value="1"/>
</dbReference>
<keyword evidence="5 8" id="KW-0472">Membrane</keyword>
<reference evidence="9" key="2">
    <citation type="submission" date="2023-05" db="EMBL/GenBank/DDBJ databases">
        <authorList>
            <person name="Fouks B."/>
        </authorList>
    </citation>
    <scope>NUCLEOTIDE SEQUENCE</scope>
    <source>
        <strain evidence="9">Stay&amp;Tobe</strain>
        <tissue evidence="9">Testes</tissue>
    </source>
</reference>
<keyword evidence="2 8" id="KW-1003">Cell membrane</keyword>
<keyword evidence="3 8" id="KW-0812">Transmembrane</keyword>
<evidence type="ECO:0000313" key="9">
    <source>
        <dbReference type="EMBL" id="KAJ9599885.1"/>
    </source>
</evidence>
<dbReference type="AlphaFoldDB" id="A0AAD8AIT3"/>
<dbReference type="EMBL" id="JASPKZ010000465">
    <property type="protein sequence ID" value="KAJ9599885.1"/>
    <property type="molecule type" value="Genomic_DNA"/>
</dbReference>
<evidence type="ECO:0000256" key="3">
    <source>
        <dbReference type="ARBA" id="ARBA00022692"/>
    </source>
</evidence>
<feature type="transmembrane region" description="Helical" evidence="8">
    <location>
        <begin position="385"/>
        <end position="408"/>
    </location>
</feature>
<dbReference type="PANTHER" id="PTHR21143:SF133">
    <property type="entry name" value="GUSTATORY AND PHEROMONE RECEPTOR 32A-RELATED"/>
    <property type="match status" value="1"/>
</dbReference>
<dbReference type="Proteomes" id="UP001233999">
    <property type="component" value="Unassembled WGS sequence"/>
</dbReference>
<evidence type="ECO:0000256" key="4">
    <source>
        <dbReference type="ARBA" id="ARBA00022989"/>
    </source>
</evidence>
<dbReference type="GO" id="GO:0007635">
    <property type="term" value="P:chemosensory behavior"/>
    <property type="evidence" value="ECO:0007669"/>
    <property type="project" value="TreeGrafter"/>
</dbReference>
<evidence type="ECO:0000256" key="6">
    <source>
        <dbReference type="ARBA" id="ARBA00023170"/>
    </source>
</evidence>
<comment type="subcellular location">
    <subcellularLocation>
        <location evidence="1 8">Cell membrane</location>
        <topology evidence="1 8">Multi-pass membrane protein</topology>
    </subcellularLocation>
</comment>
<dbReference type="GO" id="GO:0008049">
    <property type="term" value="P:male courtship behavior"/>
    <property type="evidence" value="ECO:0007669"/>
    <property type="project" value="TreeGrafter"/>
</dbReference>
<dbReference type="PANTHER" id="PTHR21143">
    <property type="entry name" value="INVERTEBRATE GUSTATORY RECEPTOR"/>
    <property type="match status" value="1"/>
</dbReference>
<feature type="transmembrane region" description="Helical" evidence="8">
    <location>
        <begin position="78"/>
        <end position="101"/>
    </location>
</feature>
<comment type="similarity">
    <text evidence="8">Belongs to the insect chemoreceptor superfamily. Gustatory receptor (GR) family.</text>
</comment>
<evidence type="ECO:0000256" key="1">
    <source>
        <dbReference type="ARBA" id="ARBA00004651"/>
    </source>
</evidence>
<dbReference type="GO" id="GO:0030424">
    <property type="term" value="C:axon"/>
    <property type="evidence" value="ECO:0007669"/>
    <property type="project" value="TreeGrafter"/>
</dbReference>
<keyword evidence="7 8" id="KW-0807">Transducer</keyword>
<feature type="transmembrane region" description="Helical" evidence="8">
    <location>
        <begin position="166"/>
        <end position="189"/>
    </location>
</feature>
<gene>
    <name evidence="9" type="ORF">L9F63_009832</name>
</gene>
<dbReference type="InterPro" id="IPR013604">
    <property type="entry name" value="7TM_chemorcpt"/>
</dbReference>